<evidence type="ECO:0000256" key="2">
    <source>
        <dbReference type="ARBA" id="ARBA00022723"/>
    </source>
</evidence>
<dbReference type="Proteomes" id="UP000596742">
    <property type="component" value="Unassembled WGS sequence"/>
</dbReference>
<evidence type="ECO:0000256" key="1">
    <source>
        <dbReference type="ARBA" id="ARBA00001968"/>
    </source>
</evidence>
<evidence type="ECO:0000313" key="5">
    <source>
        <dbReference type="Proteomes" id="UP000596742"/>
    </source>
</evidence>
<evidence type="ECO:0000259" key="3">
    <source>
        <dbReference type="Pfam" id="PF13359"/>
    </source>
</evidence>
<sequence length="193" mass="22120">MFPDRSKICKHLPKSFKKYKNIRCIIDCTEVCCQQPRNFGKQGKYYSSYKGHTTYKFLVGIAPNGTIVYISYAFEGSISDKEIVKKSGFLDKLNNGDEIMADRGFTTDDLLMSRGAKLIIIPPFLDSRDKCTPQEEASTNDIAKHRIHVERAIERMKEEKTRILQKIVPLSLQPVFSQMIFVIACLVNFQEPI</sequence>
<dbReference type="OrthoDB" id="6122338at2759"/>
<comment type="cofactor">
    <cofactor evidence="1">
        <name>a divalent metal cation</name>
        <dbReference type="ChEBI" id="CHEBI:60240"/>
    </cofactor>
</comment>
<dbReference type="PANTHER" id="PTHR23080:SF141">
    <property type="entry name" value="TRANSPOSASE HELIX-TURN-HELIX DOMAIN-CONTAINING PROTEIN"/>
    <property type="match status" value="1"/>
</dbReference>
<gene>
    <name evidence="4" type="ORF">MGAL_10B079802</name>
</gene>
<dbReference type="Pfam" id="PF13359">
    <property type="entry name" value="DDE_Tnp_4"/>
    <property type="match status" value="1"/>
</dbReference>
<proteinExistence type="predicted"/>
<feature type="domain" description="DDE Tnp4" evidence="3">
    <location>
        <begin position="26"/>
        <end position="188"/>
    </location>
</feature>
<keyword evidence="5" id="KW-1185">Reference proteome</keyword>
<dbReference type="PANTHER" id="PTHR23080">
    <property type="entry name" value="THAP DOMAIN PROTEIN"/>
    <property type="match status" value="1"/>
</dbReference>
<keyword evidence="2" id="KW-0479">Metal-binding</keyword>
<dbReference type="AlphaFoldDB" id="A0A8B6DD51"/>
<organism evidence="4 5">
    <name type="scientific">Mytilus galloprovincialis</name>
    <name type="common">Mediterranean mussel</name>
    <dbReference type="NCBI Taxonomy" id="29158"/>
    <lineage>
        <taxon>Eukaryota</taxon>
        <taxon>Metazoa</taxon>
        <taxon>Spiralia</taxon>
        <taxon>Lophotrochozoa</taxon>
        <taxon>Mollusca</taxon>
        <taxon>Bivalvia</taxon>
        <taxon>Autobranchia</taxon>
        <taxon>Pteriomorphia</taxon>
        <taxon>Mytilida</taxon>
        <taxon>Mytiloidea</taxon>
        <taxon>Mytilidae</taxon>
        <taxon>Mytilinae</taxon>
        <taxon>Mytilus</taxon>
    </lineage>
</organism>
<comment type="caution">
    <text evidence="4">The sequence shown here is derived from an EMBL/GenBank/DDBJ whole genome shotgun (WGS) entry which is preliminary data.</text>
</comment>
<name>A0A8B6DD51_MYTGA</name>
<reference evidence="4" key="1">
    <citation type="submission" date="2018-11" db="EMBL/GenBank/DDBJ databases">
        <authorList>
            <person name="Alioto T."/>
            <person name="Alioto T."/>
        </authorList>
    </citation>
    <scope>NUCLEOTIDE SEQUENCE</scope>
</reference>
<evidence type="ECO:0000313" key="4">
    <source>
        <dbReference type="EMBL" id="VDI17562.1"/>
    </source>
</evidence>
<accession>A0A8B6DD51</accession>
<protein>
    <recommendedName>
        <fullName evidence="3">DDE Tnp4 domain-containing protein</fullName>
    </recommendedName>
</protein>
<dbReference type="InterPro" id="IPR027806">
    <property type="entry name" value="HARBI1_dom"/>
</dbReference>
<dbReference type="GO" id="GO:0046872">
    <property type="term" value="F:metal ion binding"/>
    <property type="evidence" value="ECO:0007669"/>
    <property type="project" value="UniProtKB-KW"/>
</dbReference>
<dbReference type="EMBL" id="UYJE01003238">
    <property type="protein sequence ID" value="VDI17562.1"/>
    <property type="molecule type" value="Genomic_DNA"/>
</dbReference>